<keyword evidence="1" id="KW-0812">Transmembrane</keyword>
<name>A0A8S1PMD5_PARPR</name>
<keyword evidence="1" id="KW-0472">Membrane</keyword>
<dbReference type="AlphaFoldDB" id="A0A8S1PMD5"/>
<dbReference type="EMBL" id="CAJJDM010000125">
    <property type="protein sequence ID" value="CAD8104079.1"/>
    <property type="molecule type" value="Genomic_DNA"/>
</dbReference>
<keyword evidence="3" id="KW-1185">Reference proteome</keyword>
<proteinExistence type="predicted"/>
<reference evidence="2" key="1">
    <citation type="submission" date="2021-01" db="EMBL/GenBank/DDBJ databases">
        <authorList>
            <consortium name="Genoscope - CEA"/>
            <person name="William W."/>
        </authorList>
    </citation>
    <scope>NUCLEOTIDE SEQUENCE</scope>
</reference>
<gene>
    <name evidence="2" type="ORF">PPRIM_AZ9-3.1.T1220180</name>
</gene>
<feature type="transmembrane region" description="Helical" evidence="1">
    <location>
        <begin position="28"/>
        <end position="50"/>
    </location>
</feature>
<organism evidence="2 3">
    <name type="scientific">Paramecium primaurelia</name>
    <dbReference type="NCBI Taxonomy" id="5886"/>
    <lineage>
        <taxon>Eukaryota</taxon>
        <taxon>Sar</taxon>
        <taxon>Alveolata</taxon>
        <taxon>Ciliophora</taxon>
        <taxon>Intramacronucleata</taxon>
        <taxon>Oligohymenophorea</taxon>
        <taxon>Peniculida</taxon>
        <taxon>Parameciidae</taxon>
        <taxon>Paramecium</taxon>
    </lineage>
</organism>
<keyword evidence="1" id="KW-1133">Transmembrane helix</keyword>
<evidence type="ECO:0000256" key="1">
    <source>
        <dbReference type="SAM" id="Phobius"/>
    </source>
</evidence>
<sequence length="83" mass="9746">MVNIKMGKKLANGIFISIMEQIKRCKIIINYIIVLVAMVHMIKLVLGYGLRQRIILNMQNLDRNAWQYKGSKKNTKKLIRRSE</sequence>
<evidence type="ECO:0000313" key="2">
    <source>
        <dbReference type="EMBL" id="CAD8104079.1"/>
    </source>
</evidence>
<comment type="caution">
    <text evidence="2">The sequence shown here is derived from an EMBL/GenBank/DDBJ whole genome shotgun (WGS) entry which is preliminary data.</text>
</comment>
<evidence type="ECO:0000313" key="3">
    <source>
        <dbReference type="Proteomes" id="UP000688137"/>
    </source>
</evidence>
<protein>
    <submittedName>
        <fullName evidence="2">Uncharacterized protein</fullName>
    </submittedName>
</protein>
<accession>A0A8S1PMD5</accession>
<dbReference type="Proteomes" id="UP000688137">
    <property type="component" value="Unassembled WGS sequence"/>
</dbReference>